<evidence type="ECO:0000256" key="4">
    <source>
        <dbReference type="ARBA" id="ARBA00022737"/>
    </source>
</evidence>
<dbReference type="SUPFAM" id="SSF90123">
    <property type="entry name" value="ABC transporter transmembrane region"/>
    <property type="match status" value="1"/>
</dbReference>
<dbReference type="Proteomes" id="UP001321473">
    <property type="component" value="Unassembled WGS sequence"/>
</dbReference>
<gene>
    <name evidence="11" type="ORF">V5799_025095</name>
</gene>
<keyword evidence="2" id="KW-0813">Transport</keyword>
<dbReference type="PROSITE" id="PS50929">
    <property type="entry name" value="ABC_TM1F"/>
    <property type="match status" value="1"/>
</dbReference>
<evidence type="ECO:0000256" key="9">
    <source>
        <dbReference type="SAM" id="Phobius"/>
    </source>
</evidence>
<evidence type="ECO:0000313" key="12">
    <source>
        <dbReference type="Proteomes" id="UP001321473"/>
    </source>
</evidence>
<dbReference type="GO" id="GO:0016020">
    <property type="term" value="C:membrane"/>
    <property type="evidence" value="ECO:0007669"/>
    <property type="project" value="InterPro"/>
</dbReference>
<evidence type="ECO:0000313" key="11">
    <source>
        <dbReference type="EMBL" id="KAK8771661.1"/>
    </source>
</evidence>
<reference evidence="11 12" key="1">
    <citation type="journal article" date="2023" name="Arcadia Sci">
        <title>De novo assembly of a long-read Amblyomma americanum tick genome.</title>
        <authorList>
            <person name="Chou S."/>
            <person name="Poskanzer K.E."/>
            <person name="Rollins M."/>
            <person name="Thuy-Boun P.S."/>
        </authorList>
    </citation>
    <scope>NUCLEOTIDE SEQUENCE [LARGE SCALE GENOMIC DNA]</scope>
    <source>
        <strain evidence="11">F_SG_1</strain>
        <tissue evidence="11">Salivary glands</tissue>
    </source>
</reference>
<dbReference type="Gene3D" id="1.20.1560.10">
    <property type="entry name" value="ABC transporter type 1, transmembrane domain"/>
    <property type="match status" value="1"/>
</dbReference>
<comment type="subcellular location">
    <subcellularLocation>
        <location evidence="1">Endomembrane system</location>
        <topology evidence="1">Multi-pass membrane protein</topology>
    </subcellularLocation>
</comment>
<dbReference type="EMBL" id="JARKHS020019496">
    <property type="protein sequence ID" value="KAK8771661.1"/>
    <property type="molecule type" value="Genomic_DNA"/>
</dbReference>
<keyword evidence="8 9" id="KW-0472">Membrane</keyword>
<evidence type="ECO:0000256" key="5">
    <source>
        <dbReference type="ARBA" id="ARBA00022741"/>
    </source>
</evidence>
<accession>A0AAQ4EA58</accession>
<organism evidence="11 12">
    <name type="scientific">Amblyomma americanum</name>
    <name type="common">Lone star tick</name>
    <dbReference type="NCBI Taxonomy" id="6943"/>
    <lineage>
        <taxon>Eukaryota</taxon>
        <taxon>Metazoa</taxon>
        <taxon>Ecdysozoa</taxon>
        <taxon>Arthropoda</taxon>
        <taxon>Chelicerata</taxon>
        <taxon>Arachnida</taxon>
        <taxon>Acari</taxon>
        <taxon>Parasitiformes</taxon>
        <taxon>Ixodida</taxon>
        <taxon>Ixodoidea</taxon>
        <taxon>Ixodidae</taxon>
        <taxon>Amblyomminae</taxon>
        <taxon>Amblyomma</taxon>
    </lineage>
</organism>
<evidence type="ECO:0000256" key="1">
    <source>
        <dbReference type="ARBA" id="ARBA00004127"/>
    </source>
</evidence>
<evidence type="ECO:0000256" key="6">
    <source>
        <dbReference type="ARBA" id="ARBA00022840"/>
    </source>
</evidence>
<name>A0AAQ4EA58_AMBAM</name>
<evidence type="ECO:0000256" key="3">
    <source>
        <dbReference type="ARBA" id="ARBA00022692"/>
    </source>
</evidence>
<dbReference type="InterPro" id="IPR050173">
    <property type="entry name" value="ABC_transporter_C-like"/>
</dbReference>
<comment type="caution">
    <text evidence="11">The sequence shown here is derived from an EMBL/GenBank/DDBJ whole genome shotgun (WGS) entry which is preliminary data.</text>
</comment>
<keyword evidence="12" id="KW-1185">Reference proteome</keyword>
<dbReference type="GO" id="GO:0005524">
    <property type="term" value="F:ATP binding"/>
    <property type="evidence" value="ECO:0007669"/>
    <property type="project" value="UniProtKB-KW"/>
</dbReference>
<dbReference type="PANTHER" id="PTHR24223">
    <property type="entry name" value="ATP-BINDING CASSETTE SUB-FAMILY C"/>
    <property type="match status" value="1"/>
</dbReference>
<dbReference type="InterPro" id="IPR036640">
    <property type="entry name" value="ABC1_TM_sf"/>
</dbReference>
<evidence type="ECO:0000259" key="10">
    <source>
        <dbReference type="PROSITE" id="PS50929"/>
    </source>
</evidence>
<dbReference type="AlphaFoldDB" id="A0AAQ4EA58"/>
<proteinExistence type="predicted"/>
<keyword evidence="6" id="KW-0067">ATP-binding</keyword>
<feature type="transmembrane region" description="Helical" evidence="9">
    <location>
        <begin position="7"/>
        <end position="27"/>
    </location>
</feature>
<dbReference type="Pfam" id="PF00664">
    <property type="entry name" value="ABC_membrane"/>
    <property type="match status" value="1"/>
</dbReference>
<dbReference type="InterPro" id="IPR011527">
    <property type="entry name" value="ABC1_TM_dom"/>
</dbReference>
<evidence type="ECO:0000256" key="7">
    <source>
        <dbReference type="ARBA" id="ARBA00022989"/>
    </source>
</evidence>
<sequence length="176" mass="20142">MGKWLTVVTFISYVISHGFNIMGSYWLSLWSNDALDPVLATDPEQRNYRLGMYAMYGIVETIFVLVGSISLHLSALRGSQTLHASMLERVLRSPMSFFDTTPMGRILNRFSKDIDTADVTLRFNLRTLFMQFFKAIVAFILISMENPIFLAAVIPLLIIYYFVQVTRLSIFFLSLS</sequence>
<keyword evidence="7 9" id="KW-1133">Transmembrane helix</keyword>
<feature type="domain" description="ABC transmembrane type-1" evidence="10">
    <location>
        <begin position="7"/>
        <end position="165"/>
    </location>
</feature>
<keyword evidence="3 9" id="KW-0812">Transmembrane</keyword>
<keyword evidence="4" id="KW-0677">Repeat</keyword>
<protein>
    <recommendedName>
        <fullName evidence="10">ABC transmembrane type-1 domain-containing protein</fullName>
    </recommendedName>
</protein>
<evidence type="ECO:0000256" key="8">
    <source>
        <dbReference type="ARBA" id="ARBA00023136"/>
    </source>
</evidence>
<dbReference type="GO" id="GO:0140359">
    <property type="term" value="F:ABC-type transporter activity"/>
    <property type="evidence" value="ECO:0007669"/>
    <property type="project" value="InterPro"/>
</dbReference>
<keyword evidence="5" id="KW-0547">Nucleotide-binding</keyword>
<dbReference type="GO" id="GO:0012505">
    <property type="term" value="C:endomembrane system"/>
    <property type="evidence" value="ECO:0007669"/>
    <property type="project" value="UniProtKB-SubCell"/>
</dbReference>
<feature type="transmembrane region" description="Helical" evidence="9">
    <location>
        <begin position="53"/>
        <end position="76"/>
    </location>
</feature>
<evidence type="ECO:0000256" key="2">
    <source>
        <dbReference type="ARBA" id="ARBA00022448"/>
    </source>
</evidence>
<dbReference type="PANTHER" id="PTHR24223:SF443">
    <property type="entry name" value="MULTIDRUG-RESISTANCE LIKE PROTEIN 1, ISOFORM I"/>
    <property type="match status" value="1"/>
</dbReference>